<comment type="catalytic activity">
    <reaction evidence="9 10">
        <text>dTMP + ATP = dTDP + ADP</text>
        <dbReference type="Rhea" id="RHEA:13517"/>
        <dbReference type="ChEBI" id="CHEBI:30616"/>
        <dbReference type="ChEBI" id="CHEBI:58369"/>
        <dbReference type="ChEBI" id="CHEBI:63528"/>
        <dbReference type="ChEBI" id="CHEBI:456216"/>
        <dbReference type="EC" id="2.7.4.9"/>
    </reaction>
</comment>
<name>A0A1H7UF31_9NOCA</name>
<evidence type="ECO:0000256" key="6">
    <source>
        <dbReference type="ARBA" id="ARBA00022741"/>
    </source>
</evidence>
<keyword evidence="7 10" id="KW-0418">Kinase</keyword>
<dbReference type="NCBIfam" id="NF005923">
    <property type="entry name" value="PRK07933.1"/>
    <property type="match status" value="1"/>
</dbReference>
<dbReference type="Proteomes" id="UP000198677">
    <property type="component" value="Unassembled WGS sequence"/>
</dbReference>
<proteinExistence type="inferred from homology"/>
<dbReference type="EMBL" id="FOAW01000018">
    <property type="protein sequence ID" value="SEL95633.1"/>
    <property type="molecule type" value="Genomic_DNA"/>
</dbReference>
<dbReference type="Gene3D" id="3.40.50.300">
    <property type="entry name" value="P-loop containing nucleotide triphosphate hydrolases"/>
    <property type="match status" value="1"/>
</dbReference>
<evidence type="ECO:0000256" key="9">
    <source>
        <dbReference type="ARBA" id="ARBA00048743"/>
    </source>
</evidence>
<dbReference type="GO" id="GO:0005524">
    <property type="term" value="F:ATP binding"/>
    <property type="evidence" value="ECO:0007669"/>
    <property type="project" value="UniProtKB-UniRule"/>
</dbReference>
<organism evidence="12 13">
    <name type="scientific">Rhodococcus maanshanensis</name>
    <dbReference type="NCBI Taxonomy" id="183556"/>
    <lineage>
        <taxon>Bacteria</taxon>
        <taxon>Bacillati</taxon>
        <taxon>Actinomycetota</taxon>
        <taxon>Actinomycetes</taxon>
        <taxon>Mycobacteriales</taxon>
        <taxon>Nocardiaceae</taxon>
        <taxon>Rhodococcus</taxon>
    </lineage>
</organism>
<dbReference type="EC" id="2.7.4.9" evidence="2 10"/>
<evidence type="ECO:0000256" key="8">
    <source>
        <dbReference type="ARBA" id="ARBA00022840"/>
    </source>
</evidence>
<dbReference type="HAMAP" id="MF_00165">
    <property type="entry name" value="Thymidylate_kinase"/>
    <property type="match status" value="1"/>
</dbReference>
<keyword evidence="8 10" id="KW-0067">ATP-binding</keyword>
<keyword evidence="6 10" id="KW-0547">Nucleotide-binding</keyword>
<dbReference type="PANTHER" id="PTHR10344">
    <property type="entry name" value="THYMIDYLATE KINASE"/>
    <property type="match status" value="1"/>
</dbReference>
<keyword evidence="5 10" id="KW-0545">Nucleotide biosynthesis</keyword>
<dbReference type="OrthoDB" id="9774907at2"/>
<gene>
    <name evidence="10" type="primary">tmk</name>
    <name evidence="12" type="ORF">SAMN05444583_11833</name>
</gene>
<evidence type="ECO:0000256" key="3">
    <source>
        <dbReference type="ARBA" id="ARBA00017144"/>
    </source>
</evidence>
<evidence type="ECO:0000259" key="11">
    <source>
        <dbReference type="Pfam" id="PF02223"/>
    </source>
</evidence>
<evidence type="ECO:0000256" key="7">
    <source>
        <dbReference type="ARBA" id="ARBA00022777"/>
    </source>
</evidence>
<evidence type="ECO:0000256" key="2">
    <source>
        <dbReference type="ARBA" id="ARBA00012980"/>
    </source>
</evidence>
<dbReference type="GO" id="GO:0006235">
    <property type="term" value="P:dTTP biosynthetic process"/>
    <property type="evidence" value="ECO:0007669"/>
    <property type="project" value="UniProtKB-UniRule"/>
</dbReference>
<keyword evidence="13" id="KW-1185">Reference proteome</keyword>
<dbReference type="Pfam" id="PF02223">
    <property type="entry name" value="Thymidylate_kin"/>
    <property type="match status" value="1"/>
</dbReference>
<evidence type="ECO:0000256" key="10">
    <source>
        <dbReference type="HAMAP-Rule" id="MF_00165"/>
    </source>
</evidence>
<evidence type="ECO:0000313" key="12">
    <source>
        <dbReference type="EMBL" id="SEL95633.1"/>
    </source>
</evidence>
<dbReference type="InterPro" id="IPR018094">
    <property type="entry name" value="Thymidylate_kinase"/>
</dbReference>
<dbReference type="AlphaFoldDB" id="A0A1H7UF31"/>
<evidence type="ECO:0000256" key="5">
    <source>
        <dbReference type="ARBA" id="ARBA00022727"/>
    </source>
</evidence>
<dbReference type="RefSeq" id="WP_072752333.1">
    <property type="nucleotide sequence ID" value="NZ_FOAW01000018.1"/>
</dbReference>
<dbReference type="SUPFAM" id="SSF52540">
    <property type="entry name" value="P-loop containing nucleoside triphosphate hydrolases"/>
    <property type="match status" value="1"/>
</dbReference>
<dbReference type="GO" id="GO:0006233">
    <property type="term" value="P:dTDP biosynthetic process"/>
    <property type="evidence" value="ECO:0007669"/>
    <property type="project" value="InterPro"/>
</dbReference>
<evidence type="ECO:0000256" key="1">
    <source>
        <dbReference type="ARBA" id="ARBA00009776"/>
    </source>
</evidence>
<reference evidence="13" key="1">
    <citation type="submission" date="2016-10" db="EMBL/GenBank/DDBJ databases">
        <authorList>
            <person name="Varghese N."/>
            <person name="Submissions S."/>
        </authorList>
    </citation>
    <scope>NUCLEOTIDE SEQUENCE [LARGE SCALE GENOMIC DNA]</scope>
    <source>
        <strain evidence="13">DSM 44675</strain>
    </source>
</reference>
<evidence type="ECO:0000313" key="13">
    <source>
        <dbReference type="Proteomes" id="UP000198677"/>
    </source>
</evidence>
<evidence type="ECO:0000256" key="4">
    <source>
        <dbReference type="ARBA" id="ARBA00022679"/>
    </source>
</evidence>
<dbReference type="GO" id="GO:0006227">
    <property type="term" value="P:dUDP biosynthetic process"/>
    <property type="evidence" value="ECO:0007669"/>
    <property type="project" value="TreeGrafter"/>
</dbReference>
<sequence>MGTLIALEGLDGAGKRTLVDKLVSELTSAGVRVAVRTFPRYGASIHADLAAEALKGAHGDLAGSVNAMAVLFALDRGGAVAELTELLERHDIVLLDRYVASNAAYGAARLRQGPDGEFVEWVRELEFERLGLPRPALQMLLDVPVELARARALAREASDSTRELDAYERDSDLQTRTGAVYRGLAQQEWVSSWKRIDPDVDPAALAADLAQWI</sequence>
<protein>
    <recommendedName>
        <fullName evidence="3 10">Thymidylate kinase</fullName>
        <ecNumber evidence="2 10">2.7.4.9</ecNumber>
    </recommendedName>
    <alternativeName>
        <fullName evidence="10">dTMP kinase</fullName>
    </alternativeName>
</protein>
<keyword evidence="4 10" id="KW-0808">Transferase</keyword>
<dbReference type="GO" id="GO:0004798">
    <property type="term" value="F:dTMP kinase activity"/>
    <property type="evidence" value="ECO:0007669"/>
    <property type="project" value="UniProtKB-UniRule"/>
</dbReference>
<feature type="domain" description="Thymidylate kinase-like" evidence="11">
    <location>
        <begin position="7"/>
        <end position="189"/>
    </location>
</feature>
<dbReference type="PANTHER" id="PTHR10344:SF4">
    <property type="entry name" value="UMP-CMP KINASE 2, MITOCHONDRIAL"/>
    <property type="match status" value="1"/>
</dbReference>
<dbReference type="GO" id="GO:0005829">
    <property type="term" value="C:cytosol"/>
    <property type="evidence" value="ECO:0007669"/>
    <property type="project" value="TreeGrafter"/>
</dbReference>
<accession>A0A1H7UF31</accession>
<dbReference type="InterPro" id="IPR027417">
    <property type="entry name" value="P-loop_NTPase"/>
</dbReference>
<dbReference type="InterPro" id="IPR039430">
    <property type="entry name" value="Thymidylate_kin-like_dom"/>
</dbReference>
<comment type="similarity">
    <text evidence="1 10">Belongs to the thymidylate kinase family.</text>
</comment>
<comment type="caution">
    <text evidence="10">Lacks conserved residue(s) required for the propagation of feature annotation.</text>
</comment>
<comment type="function">
    <text evidence="10">Phosphorylation of dTMP to form dTDP in both de novo and salvage pathways of dTTP synthesis.</text>
</comment>